<dbReference type="EMBL" id="OIVN01002628">
    <property type="protein sequence ID" value="SPD05195.1"/>
    <property type="molecule type" value="Genomic_DNA"/>
</dbReference>
<dbReference type="PROSITE" id="PS50927">
    <property type="entry name" value="BULB_LECTIN"/>
    <property type="match status" value="1"/>
</dbReference>
<evidence type="ECO:0000313" key="5">
    <source>
        <dbReference type="EMBL" id="SPD05195.1"/>
    </source>
</evidence>
<sequence>MDRLRESYFPVDHPIYTMNMLVVVASSIIKRTTVLSLPFSVFIMNEGNISKSVPPEVVWSANPNNPVSVNATLQLTSERGLVLQDANGTIAWSTNISKQICGCPKLNRHVQPRALG</sequence>
<proteinExistence type="predicted"/>
<feature type="domain" description="Bulb-type lectin" evidence="4">
    <location>
        <begin position="19"/>
        <end position="116"/>
    </location>
</feature>
<evidence type="ECO:0000256" key="2">
    <source>
        <dbReference type="ARBA" id="ARBA00023157"/>
    </source>
</evidence>
<dbReference type="Gene3D" id="2.90.10.10">
    <property type="entry name" value="Bulb-type lectin domain"/>
    <property type="match status" value="1"/>
</dbReference>
<dbReference type="AlphaFoldDB" id="A0A2N9GZY1"/>
<gene>
    <name evidence="5" type="ORF">FSB_LOCUS33077</name>
</gene>
<evidence type="ECO:0000259" key="4">
    <source>
        <dbReference type="PROSITE" id="PS50927"/>
    </source>
</evidence>
<evidence type="ECO:0000256" key="3">
    <source>
        <dbReference type="ARBA" id="ARBA00023180"/>
    </source>
</evidence>
<keyword evidence="3" id="KW-0325">Glycoprotein</keyword>
<evidence type="ECO:0000256" key="1">
    <source>
        <dbReference type="ARBA" id="ARBA00022729"/>
    </source>
</evidence>
<dbReference type="InterPro" id="IPR001480">
    <property type="entry name" value="Bulb-type_lectin_dom"/>
</dbReference>
<accession>A0A2N9GZY1</accession>
<dbReference type="SUPFAM" id="SSF51110">
    <property type="entry name" value="alpha-D-mannose-specific plant lectins"/>
    <property type="match status" value="1"/>
</dbReference>
<protein>
    <recommendedName>
        <fullName evidence="4">Bulb-type lectin domain-containing protein</fullName>
    </recommendedName>
</protein>
<name>A0A2N9GZY1_FAGSY</name>
<organism evidence="5">
    <name type="scientific">Fagus sylvatica</name>
    <name type="common">Beechnut</name>
    <dbReference type="NCBI Taxonomy" id="28930"/>
    <lineage>
        <taxon>Eukaryota</taxon>
        <taxon>Viridiplantae</taxon>
        <taxon>Streptophyta</taxon>
        <taxon>Embryophyta</taxon>
        <taxon>Tracheophyta</taxon>
        <taxon>Spermatophyta</taxon>
        <taxon>Magnoliopsida</taxon>
        <taxon>eudicotyledons</taxon>
        <taxon>Gunneridae</taxon>
        <taxon>Pentapetalae</taxon>
        <taxon>rosids</taxon>
        <taxon>fabids</taxon>
        <taxon>Fagales</taxon>
        <taxon>Fagaceae</taxon>
        <taxon>Fagus</taxon>
    </lineage>
</organism>
<dbReference type="InterPro" id="IPR036426">
    <property type="entry name" value="Bulb-type_lectin_dom_sf"/>
</dbReference>
<keyword evidence="1" id="KW-0732">Signal</keyword>
<keyword evidence="2" id="KW-1015">Disulfide bond</keyword>
<reference evidence="5" key="1">
    <citation type="submission" date="2018-02" db="EMBL/GenBank/DDBJ databases">
        <authorList>
            <person name="Cohen D.B."/>
            <person name="Kent A.D."/>
        </authorList>
    </citation>
    <scope>NUCLEOTIDE SEQUENCE</scope>
</reference>